<protein>
    <recommendedName>
        <fullName evidence="3">DUF3231 family protein</fullName>
    </recommendedName>
</protein>
<dbReference type="STRING" id="930152.SAMN05216565_10454"/>
<dbReference type="OrthoDB" id="1934429at2"/>
<evidence type="ECO:0000313" key="2">
    <source>
        <dbReference type="Proteomes" id="UP000199159"/>
    </source>
</evidence>
<proteinExistence type="predicted"/>
<dbReference type="InterPro" id="IPR021617">
    <property type="entry name" value="DUF3231"/>
</dbReference>
<name>A0A1H0TZY4_9BACI</name>
<dbReference type="Pfam" id="PF11553">
    <property type="entry name" value="DUF3231"/>
    <property type="match status" value="1"/>
</dbReference>
<organism evidence="1 2">
    <name type="scientific">Litchfieldia salsa</name>
    <dbReference type="NCBI Taxonomy" id="930152"/>
    <lineage>
        <taxon>Bacteria</taxon>
        <taxon>Bacillati</taxon>
        <taxon>Bacillota</taxon>
        <taxon>Bacilli</taxon>
        <taxon>Bacillales</taxon>
        <taxon>Bacillaceae</taxon>
        <taxon>Litchfieldia</taxon>
    </lineage>
</organism>
<dbReference type="Proteomes" id="UP000199159">
    <property type="component" value="Unassembled WGS sequence"/>
</dbReference>
<accession>A0A1H0TZY4</accession>
<dbReference type="InterPro" id="IPR012347">
    <property type="entry name" value="Ferritin-like"/>
</dbReference>
<dbReference type="Gene3D" id="1.20.1260.10">
    <property type="match status" value="1"/>
</dbReference>
<keyword evidence="2" id="KW-1185">Reference proteome</keyword>
<evidence type="ECO:0000313" key="1">
    <source>
        <dbReference type="EMBL" id="SDP59503.1"/>
    </source>
</evidence>
<dbReference type="EMBL" id="FNJU01000004">
    <property type="protein sequence ID" value="SDP59503.1"/>
    <property type="molecule type" value="Genomic_DNA"/>
</dbReference>
<evidence type="ECO:0008006" key="3">
    <source>
        <dbReference type="Google" id="ProtNLM"/>
    </source>
</evidence>
<dbReference type="AlphaFoldDB" id="A0A1H0TZY4"/>
<dbReference type="RefSeq" id="WP_090853134.1">
    <property type="nucleotide sequence ID" value="NZ_FNJU01000004.1"/>
</dbReference>
<gene>
    <name evidence="1" type="ORF">SAMN05216565_10454</name>
</gene>
<sequence>MSNPLEAVWNTFKTLIDNEPKSPLHIMEAGDCWKYYTVLEEFIRYEEVGLNTSSDDEILEMLRDAIRICESQSKRLSTFMLQEGIPLPDVTSAKPKSDPKEVPLGVKLSDDEISNGIAFKVVTLMQLCGKGQADAVRSDVGMIWLEFYSEFTTFGATLKTLMRKRGWLKVPPYYYPPGYPEKGYQGK</sequence>
<reference evidence="2" key="1">
    <citation type="submission" date="2016-10" db="EMBL/GenBank/DDBJ databases">
        <authorList>
            <person name="Varghese N."/>
            <person name="Submissions S."/>
        </authorList>
    </citation>
    <scope>NUCLEOTIDE SEQUENCE [LARGE SCALE GENOMIC DNA]</scope>
    <source>
        <strain evidence="2">IBRC-M10078</strain>
    </source>
</reference>